<sequence length="348" mass="37889">MATLQASTTPPEEAGKAYALESLCGEIYYIPLSRSAMRLLVTGKVSDGAIALVSTGGSGGDPIGFHYHREAHDVFLCLKGHVNIWANDQARTMGPGDFASVPPGVIHQYQILGDRSEFIGLIVPGGWEEFFRFLGEPYAGAMWPDTDDRNPLEVLLPRLKEAAERFDMVPQPHVQPFAPQPWTDGRDNVLPGGLQPYFLRAGTEPAYRLGGSVMRTLATTKESGGKFAIGSLEGSSFHKNGVLAAGLVFPCVHHAFHIIEGTFEFRVDGAVVKLTSAETLYVPQGSRLELHYRSRHAKSYVFVSGGGLVELFIRAGDDYKLPIIPEVEGAVDLPRVQRITKEMGILLG</sequence>
<dbReference type="EMBL" id="KV878137">
    <property type="protein sequence ID" value="OJJ07637.1"/>
    <property type="molecule type" value="Genomic_DNA"/>
</dbReference>
<dbReference type="PANTHER" id="PTHR36440">
    <property type="entry name" value="PUTATIVE (AFU_ORTHOLOGUE AFUA_8G07350)-RELATED"/>
    <property type="match status" value="1"/>
</dbReference>
<reference evidence="3" key="1">
    <citation type="journal article" date="2017" name="Genome Biol.">
        <title>Comparative genomics reveals high biological diversity and specific adaptations in the industrially and medically important fungal genus Aspergillus.</title>
        <authorList>
            <person name="de Vries R.P."/>
            <person name="Riley R."/>
            <person name="Wiebenga A."/>
            <person name="Aguilar-Osorio G."/>
            <person name="Amillis S."/>
            <person name="Uchima C.A."/>
            <person name="Anderluh G."/>
            <person name="Asadollahi M."/>
            <person name="Askin M."/>
            <person name="Barry K."/>
            <person name="Battaglia E."/>
            <person name="Bayram O."/>
            <person name="Benocci T."/>
            <person name="Braus-Stromeyer S.A."/>
            <person name="Caldana C."/>
            <person name="Canovas D."/>
            <person name="Cerqueira G.C."/>
            <person name="Chen F."/>
            <person name="Chen W."/>
            <person name="Choi C."/>
            <person name="Clum A."/>
            <person name="Dos Santos R.A."/>
            <person name="Damasio A.R."/>
            <person name="Diallinas G."/>
            <person name="Emri T."/>
            <person name="Fekete E."/>
            <person name="Flipphi M."/>
            <person name="Freyberg S."/>
            <person name="Gallo A."/>
            <person name="Gournas C."/>
            <person name="Habgood R."/>
            <person name="Hainaut M."/>
            <person name="Harispe M.L."/>
            <person name="Henrissat B."/>
            <person name="Hilden K.S."/>
            <person name="Hope R."/>
            <person name="Hossain A."/>
            <person name="Karabika E."/>
            <person name="Karaffa L."/>
            <person name="Karanyi Z."/>
            <person name="Krasevec N."/>
            <person name="Kuo A."/>
            <person name="Kusch H."/>
            <person name="LaButti K."/>
            <person name="Lagendijk E.L."/>
            <person name="Lapidus A."/>
            <person name="Levasseur A."/>
            <person name="Lindquist E."/>
            <person name="Lipzen A."/>
            <person name="Logrieco A.F."/>
            <person name="MacCabe A."/>
            <person name="Maekelae M.R."/>
            <person name="Malavazi I."/>
            <person name="Melin P."/>
            <person name="Meyer V."/>
            <person name="Mielnichuk N."/>
            <person name="Miskei M."/>
            <person name="Molnar A.P."/>
            <person name="Mule G."/>
            <person name="Ngan C.Y."/>
            <person name="Orejas M."/>
            <person name="Orosz E."/>
            <person name="Ouedraogo J.P."/>
            <person name="Overkamp K.M."/>
            <person name="Park H.-S."/>
            <person name="Perrone G."/>
            <person name="Piumi F."/>
            <person name="Punt P.J."/>
            <person name="Ram A.F."/>
            <person name="Ramon A."/>
            <person name="Rauscher S."/>
            <person name="Record E."/>
            <person name="Riano-Pachon D.M."/>
            <person name="Robert V."/>
            <person name="Roehrig J."/>
            <person name="Ruller R."/>
            <person name="Salamov A."/>
            <person name="Salih N.S."/>
            <person name="Samson R.A."/>
            <person name="Sandor E."/>
            <person name="Sanguinetti M."/>
            <person name="Schuetze T."/>
            <person name="Sepcic K."/>
            <person name="Shelest E."/>
            <person name="Sherlock G."/>
            <person name="Sophianopoulou V."/>
            <person name="Squina F.M."/>
            <person name="Sun H."/>
            <person name="Susca A."/>
            <person name="Todd R.B."/>
            <person name="Tsang A."/>
            <person name="Unkles S.E."/>
            <person name="van de Wiele N."/>
            <person name="van Rossen-Uffink D."/>
            <person name="Oliveira J.V."/>
            <person name="Vesth T.C."/>
            <person name="Visser J."/>
            <person name="Yu J.-H."/>
            <person name="Zhou M."/>
            <person name="Andersen M.R."/>
            <person name="Archer D.B."/>
            <person name="Baker S.E."/>
            <person name="Benoit I."/>
            <person name="Brakhage A.A."/>
            <person name="Braus G.H."/>
            <person name="Fischer R."/>
            <person name="Frisvad J.C."/>
            <person name="Goldman G.H."/>
            <person name="Houbraken J."/>
            <person name="Oakley B."/>
            <person name="Pocsi I."/>
            <person name="Scazzocchio C."/>
            <person name="Seiboth B."/>
            <person name="vanKuyk P.A."/>
            <person name="Wortman J."/>
            <person name="Dyer P.S."/>
            <person name="Grigoriev I.V."/>
        </authorList>
    </citation>
    <scope>NUCLEOTIDE SEQUENCE [LARGE SCALE GENOMIC DNA]</scope>
    <source>
        <strain evidence="3">CBS 583.65</strain>
    </source>
</reference>
<dbReference type="Pfam" id="PF07883">
    <property type="entry name" value="Cupin_2"/>
    <property type="match status" value="1"/>
</dbReference>
<dbReference type="Proteomes" id="UP000184073">
    <property type="component" value="Unassembled WGS sequence"/>
</dbReference>
<evidence type="ECO:0000259" key="1">
    <source>
        <dbReference type="Pfam" id="PF07883"/>
    </source>
</evidence>
<keyword evidence="3" id="KW-1185">Reference proteome</keyword>
<evidence type="ECO:0000313" key="2">
    <source>
        <dbReference type="EMBL" id="OJJ07637.1"/>
    </source>
</evidence>
<dbReference type="InterPro" id="IPR013096">
    <property type="entry name" value="Cupin_2"/>
</dbReference>
<name>A0A1L9Q1I7_ASPVE</name>
<dbReference type="CDD" id="cd02215">
    <property type="entry name" value="cupin_QDO_N_C"/>
    <property type="match status" value="1"/>
</dbReference>
<dbReference type="VEuPathDB" id="FungiDB:ASPVEDRAFT_202568"/>
<dbReference type="InterPro" id="IPR014710">
    <property type="entry name" value="RmlC-like_jellyroll"/>
</dbReference>
<dbReference type="AlphaFoldDB" id="A0A1L9Q1I7"/>
<organism evidence="2 3">
    <name type="scientific">Aspergillus versicolor CBS 583.65</name>
    <dbReference type="NCBI Taxonomy" id="1036611"/>
    <lineage>
        <taxon>Eukaryota</taxon>
        <taxon>Fungi</taxon>
        <taxon>Dikarya</taxon>
        <taxon>Ascomycota</taxon>
        <taxon>Pezizomycotina</taxon>
        <taxon>Eurotiomycetes</taxon>
        <taxon>Eurotiomycetidae</taxon>
        <taxon>Eurotiales</taxon>
        <taxon>Aspergillaceae</taxon>
        <taxon>Aspergillus</taxon>
        <taxon>Aspergillus subgen. Nidulantes</taxon>
    </lineage>
</organism>
<dbReference type="PANTHER" id="PTHR36440:SF1">
    <property type="entry name" value="PUTATIVE (AFU_ORTHOLOGUE AFUA_8G07350)-RELATED"/>
    <property type="match status" value="1"/>
</dbReference>
<dbReference type="OrthoDB" id="2588190at2759"/>
<evidence type="ECO:0000313" key="3">
    <source>
        <dbReference type="Proteomes" id="UP000184073"/>
    </source>
</evidence>
<dbReference type="InterPro" id="IPR011051">
    <property type="entry name" value="RmlC_Cupin_sf"/>
</dbReference>
<dbReference type="InterPro" id="IPR053146">
    <property type="entry name" value="QDO-like"/>
</dbReference>
<dbReference type="RefSeq" id="XP_040673399.1">
    <property type="nucleotide sequence ID" value="XM_040809376.1"/>
</dbReference>
<dbReference type="Gene3D" id="2.60.120.10">
    <property type="entry name" value="Jelly Rolls"/>
    <property type="match status" value="2"/>
</dbReference>
<dbReference type="SUPFAM" id="SSF51182">
    <property type="entry name" value="RmlC-like cupins"/>
    <property type="match status" value="1"/>
</dbReference>
<feature type="domain" description="Cupin type-2" evidence="1">
    <location>
        <begin position="60"/>
        <end position="115"/>
    </location>
</feature>
<proteinExistence type="predicted"/>
<gene>
    <name evidence="2" type="ORF">ASPVEDRAFT_202568</name>
</gene>
<dbReference type="GeneID" id="63724887"/>
<protein>
    <recommendedName>
        <fullName evidence="1">Cupin type-2 domain-containing protein</fullName>
    </recommendedName>
</protein>
<accession>A0A1L9Q1I7</accession>
<dbReference type="STRING" id="1036611.A0A1L9Q1I7"/>